<dbReference type="RefSeq" id="WP_188096426.1">
    <property type="nucleotide sequence ID" value="NZ_JAANIH010000003.1"/>
</dbReference>
<protein>
    <submittedName>
        <fullName evidence="1">Uncharacterized protein</fullName>
    </submittedName>
</protein>
<accession>A0ABR7U7T0</accession>
<reference evidence="1 2" key="1">
    <citation type="journal article" date="2020" name="Arch. Microbiol.">
        <title>Bradyrhizobium campsiandrae sp. nov., a nitrogen-fixing bacterial strain isolated from a native leguminous tree from the Amazon adapted to flooded conditions.</title>
        <authorList>
            <person name="Cabral Michel D."/>
            <person name="Martins da Costa E."/>
            <person name="Azarias Guimaraes A."/>
            <person name="Soares de Carvalho T."/>
            <person name="Santos de Castro Caputo P."/>
            <person name="Willems A."/>
            <person name="de Souza Moreira F.M."/>
        </authorList>
    </citation>
    <scope>NUCLEOTIDE SEQUENCE [LARGE SCALE GENOMIC DNA]</scope>
    <source>
        <strain evidence="2">INPA 384B</strain>
    </source>
</reference>
<sequence>MTLSDRVRSNMDVVLEEICRGLPNGGDHGSRKLIAEQLLEAAEAGQISLADLRIVALHAFKAIIKPH</sequence>
<name>A0ABR7U7T0_9BRAD</name>
<dbReference type="EMBL" id="JAATTO010000024">
    <property type="protein sequence ID" value="MBC9980105.1"/>
    <property type="molecule type" value="Genomic_DNA"/>
</dbReference>
<comment type="caution">
    <text evidence="1">The sequence shown here is derived from an EMBL/GenBank/DDBJ whole genome shotgun (WGS) entry which is preliminary data.</text>
</comment>
<organism evidence="1 2">
    <name type="scientific">Bradyrhizobium campsiandrae</name>
    <dbReference type="NCBI Taxonomy" id="1729892"/>
    <lineage>
        <taxon>Bacteria</taxon>
        <taxon>Pseudomonadati</taxon>
        <taxon>Pseudomonadota</taxon>
        <taxon>Alphaproteobacteria</taxon>
        <taxon>Hyphomicrobiales</taxon>
        <taxon>Nitrobacteraceae</taxon>
        <taxon>Bradyrhizobium</taxon>
    </lineage>
</organism>
<dbReference type="Proteomes" id="UP000639516">
    <property type="component" value="Unassembled WGS sequence"/>
</dbReference>
<proteinExistence type="predicted"/>
<keyword evidence="2" id="KW-1185">Reference proteome</keyword>
<evidence type="ECO:0000313" key="2">
    <source>
        <dbReference type="Proteomes" id="UP000639516"/>
    </source>
</evidence>
<evidence type="ECO:0000313" key="1">
    <source>
        <dbReference type="EMBL" id="MBC9980105.1"/>
    </source>
</evidence>
<gene>
    <name evidence="1" type="ORF">HA482_18025</name>
</gene>